<evidence type="ECO:0000256" key="1">
    <source>
        <dbReference type="SAM" id="Phobius"/>
    </source>
</evidence>
<feature type="transmembrane region" description="Helical" evidence="1">
    <location>
        <begin position="100"/>
        <end position="131"/>
    </location>
</feature>
<feature type="transmembrane region" description="Helical" evidence="1">
    <location>
        <begin position="232"/>
        <end position="254"/>
    </location>
</feature>
<feature type="transmembrane region" description="Helical" evidence="1">
    <location>
        <begin position="58"/>
        <end position="80"/>
    </location>
</feature>
<proteinExistence type="predicted"/>
<keyword evidence="1" id="KW-0472">Membrane</keyword>
<keyword evidence="3" id="KW-1185">Reference proteome</keyword>
<feature type="transmembrane region" description="Helical" evidence="1">
    <location>
        <begin position="261"/>
        <end position="278"/>
    </location>
</feature>
<name>A0A0X8JID1_9BACT</name>
<dbReference type="Proteomes" id="UP000069241">
    <property type="component" value="Chromosome"/>
</dbReference>
<evidence type="ECO:0000313" key="2">
    <source>
        <dbReference type="EMBL" id="AMD89355.1"/>
    </source>
</evidence>
<dbReference type="EMBL" id="CP014229">
    <property type="protein sequence ID" value="AMD89355.1"/>
    <property type="molecule type" value="Genomic_DNA"/>
</dbReference>
<dbReference type="GO" id="GO:0016020">
    <property type="term" value="C:membrane"/>
    <property type="evidence" value="ECO:0007669"/>
    <property type="project" value="TreeGrafter"/>
</dbReference>
<organism evidence="2 3">
    <name type="scientific">Desulfovibrio fairfieldensis</name>
    <dbReference type="NCBI Taxonomy" id="44742"/>
    <lineage>
        <taxon>Bacteria</taxon>
        <taxon>Pseudomonadati</taxon>
        <taxon>Thermodesulfobacteriota</taxon>
        <taxon>Desulfovibrionia</taxon>
        <taxon>Desulfovibrionales</taxon>
        <taxon>Desulfovibrionaceae</taxon>
        <taxon>Desulfovibrio</taxon>
    </lineage>
</organism>
<accession>A0A0X8JID1</accession>
<dbReference type="KEGG" id="dfi:AXF13_04075"/>
<sequence length="279" mass="29678">MSGQIILLVLGAALLHASWNIIVKGGDNKLFESAMNALGGGLGALCILPFLPVPDKSAWGLLALSCCCHLTYYICIAEAYKVTDLSLGYTIMRGSAPMLTALVLCFMGVPLSLTGWGGVLLLCSGILALALEQKFSHKASLKGILYSLRTSFVIMGYTLADGYGARASGNGVSYTCWIFFLNIFPLHLYVLSRYGTEYLRYLRKRAVVGISGGLAGLGSYGIAIWAMTVAPIALVAALRETSVIFGMIMAVLFLGEKLSAVRVLAILLVMGGAMILRMG</sequence>
<dbReference type="PANTHER" id="PTHR22911:SF106">
    <property type="entry name" value="INTEGRAL MEMBRANE PROTEIN"/>
    <property type="match status" value="1"/>
</dbReference>
<protein>
    <submittedName>
        <fullName evidence="2">Uncharacterized protein</fullName>
    </submittedName>
</protein>
<dbReference type="PANTHER" id="PTHR22911">
    <property type="entry name" value="ACYL-MALONYL CONDENSING ENZYME-RELATED"/>
    <property type="match status" value="1"/>
</dbReference>
<dbReference type="SUPFAM" id="SSF103481">
    <property type="entry name" value="Multidrug resistance efflux transporter EmrE"/>
    <property type="match status" value="2"/>
</dbReference>
<evidence type="ECO:0000313" key="3">
    <source>
        <dbReference type="Proteomes" id="UP000069241"/>
    </source>
</evidence>
<dbReference type="InterPro" id="IPR037185">
    <property type="entry name" value="EmrE-like"/>
</dbReference>
<dbReference type="Gene3D" id="1.10.3730.20">
    <property type="match status" value="2"/>
</dbReference>
<feature type="transmembrane region" description="Helical" evidence="1">
    <location>
        <begin position="143"/>
        <end position="160"/>
    </location>
</feature>
<dbReference type="STRING" id="44742.AXF13_04075"/>
<feature type="transmembrane region" description="Helical" evidence="1">
    <location>
        <begin position="30"/>
        <end position="51"/>
    </location>
</feature>
<keyword evidence="1" id="KW-0812">Transmembrane</keyword>
<dbReference type="RefSeq" id="WP_008684636.1">
    <property type="nucleotide sequence ID" value="NZ_CP014229.1"/>
</dbReference>
<feature type="transmembrane region" description="Helical" evidence="1">
    <location>
        <begin position="206"/>
        <end position="226"/>
    </location>
</feature>
<reference evidence="3" key="1">
    <citation type="submission" date="2016-02" db="EMBL/GenBank/DDBJ databases">
        <authorList>
            <person name="Holder M.E."/>
            <person name="Ajami N.J."/>
            <person name="Petrosino J.F."/>
        </authorList>
    </citation>
    <scope>NUCLEOTIDE SEQUENCE [LARGE SCALE GENOMIC DNA]</scope>
    <source>
        <strain evidence="3">CCUG 45958</strain>
    </source>
</reference>
<keyword evidence="1" id="KW-1133">Transmembrane helix</keyword>
<gene>
    <name evidence="2" type="ORF">AXF13_04075</name>
</gene>
<feature type="transmembrane region" description="Helical" evidence="1">
    <location>
        <begin position="172"/>
        <end position="194"/>
    </location>
</feature>
<dbReference type="AlphaFoldDB" id="A0A0X8JID1"/>